<accession>A0A8E2E120</accession>
<evidence type="ECO:0000313" key="2">
    <source>
        <dbReference type="EMBL" id="OCK75206.1"/>
    </source>
</evidence>
<name>A0A8E2E120_9PEZI</name>
<protein>
    <submittedName>
        <fullName evidence="2">Uncharacterized protein</fullName>
    </submittedName>
</protein>
<dbReference type="Proteomes" id="UP000250266">
    <property type="component" value="Unassembled WGS sequence"/>
</dbReference>
<reference evidence="2 3" key="1">
    <citation type="journal article" date="2016" name="Nat. Commun.">
        <title>Ectomycorrhizal ecology is imprinted in the genome of the dominant symbiotic fungus Cenococcum geophilum.</title>
        <authorList>
            <consortium name="DOE Joint Genome Institute"/>
            <person name="Peter M."/>
            <person name="Kohler A."/>
            <person name="Ohm R.A."/>
            <person name="Kuo A."/>
            <person name="Krutzmann J."/>
            <person name="Morin E."/>
            <person name="Arend M."/>
            <person name="Barry K.W."/>
            <person name="Binder M."/>
            <person name="Choi C."/>
            <person name="Clum A."/>
            <person name="Copeland A."/>
            <person name="Grisel N."/>
            <person name="Haridas S."/>
            <person name="Kipfer T."/>
            <person name="LaButti K."/>
            <person name="Lindquist E."/>
            <person name="Lipzen A."/>
            <person name="Maire R."/>
            <person name="Meier B."/>
            <person name="Mihaltcheva S."/>
            <person name="Molinier V."/>
            <person name="Murat C."/>
            <person name="Poggeler S."/>
            <person name="Quandt C.A."/>
            <person name="Sperisen C."/>
            <person name="Tritt A."/>
            <person name="Tisserant E."/>
            <person name="Crous P.W."/>
            <person name="Henrissat B."/>
            <person name="Nehls U."/>
            <person name="Egli S."/>
            <person name="Spatafora J.W."/>
            <person name="Grigoriev I.V."/>
            <person name="Martin F.M."/>
        </authorList>
    </citation>
    <scope>NUCLEOTIDE SEQUENCE [LARGE SCALE GENOMIC DNA]</scope>
    <source>
        <strain evidence="2 3">CBS 459.81</strain>
    </source>
</reference>
<feature type="region of interest" description="Disordered" evidence="1">
    <location>
        <begin position="470"/>
        <end position="491"/>
    </location>
</feature>
<dbReference type="EMBL" id="KV745349">
    <property type="protein sequence ID" value="OCK75206.1"/>
    <property type="molecule type" value="Genomic_DNA"/>
</dbReference>
<organism evidence="2 3">
    <name type="scientific">Lepidopterella palustris CBS 459.81</name>
    <dbReference type="NCBI Taxonomy" id="1314670"/>
    <lineage>
        <taxon>Eukaryota</taxon>
        <taxon>Fungi</taxon>
        <taxon>Dikarya</taxon>
        <taxon>Ascomycota</taxon>
        <taxon>Pezizomycotina</taxon>
        <taxon>Dothideomycetes</taxon>
        <taxon>Pleosporomycetidae</taxon>
        <taxon>Mytilinidiales</taxon>
        <taxon>Argynnaceae</taxon>
        <taxon>Lepidopterella</taxon>
    </lineage>
</organism>
<dbReference type="AlphaFoldDB" id="A0A8E2E120"/>
<sequence>MGSPFSFGDLVRLIELLQSVHSTCIDPDNNARYKYLEFKKNVNDSKTVLIEFEEAIVHAIGHLNGPDPVAAVSRHEILMQQANSLVGAFIMTLKGCQEFLGTHIKYGSQKGSFFDNAFWHGQVQAKVDEFRQRIREHTDKMSLLVDSVSLRLATETAAKTQDIHDRIVGSVERTERPNIPSGFEGKFQDSLARNPAIRISHPSKIPMKEGVDIMLLHFQKSTTVCFEDYTDEQYLHLLKAHWLAETLLKSDAFKRIQPGHLYHRTVERVRQSIAELYQREDIRKYIEQPHELDSPNFDIWPRKDVIPEKALTEPIGREDMLARLPVVSQSPDEERELFVFRKDERRLRVVYLRSPTDTTKRIRETETFFDLTADRMVPLYAIATGPRTEWSVQLFYSSGATQVDYPLQTREHAFELQKAFIEYETAAYSENVSCTATYKKKGWAIRDGQHVSRGEIQLLKWPLPKVPRSPPISPPISPRPNGTISSTPSSSNFSRAVRTFADANPNLTSISEAENDKTVVVTALPPSPVIIAFTQYKENGTYYTFWQISLDHVEMETSRLGDRHLGFRAKKNGESFSARRLTVKEDDLMDWDICAFFLGQKVSSKVKDKKSKDRGGKQRAEVKTVECMHFALDFKNADMRAAFEHELWSVRIARQKQLNDAKRTFAIAHMEAQHPTVELYPRAPNFRRDSAFSNNSANTSRVSINPELPPIRRVPTISESIFAKDMG</sequence>
<proteinExistence type="predicted"/>
<dbReference type="OrthoDB" id="5400409at2759"/>
<evidence type="ECO:0000256" key="1">
    <source>
        <dbReference type="SAM" id="MobiDB-lite"/>
    </source>
</evidence>
<keyword evidence="3" id="KW-1185">Reference proteome</keyword>
<evidence type="ECO:0000313" key="3">
    <source>
        <dbReference type="Proteomes" id="UP000250266"/>
    </source>
</evidence>
<gene>
    <name evidence="2" type="ORF">K432DRAFT_409221</name>
</gene>